<feature type="domain" description="HTH gntR-type" evidence="4">
    <location>
        <begin position="4"/>
        <end position="71"/>
    </location>
</feature>
<keyword evidence="3" id="KW-0804">Transcription</keyword>
<evidence type="ECO:0000259" key="4">
    <source>
        <dbReference type="PROSITE" id="PS50949"/>
    </source>
</evidence>
<dbReference type="AlphaFoldDB" id="A0A916T3K3"/>
<evidence type="ECO:0000313" key="6">
    <source>
        <dbReference type="Proteomes" id="UP000636793"/>
    </source>
</evidence>
<dbReference type="Gene3D" id="1.20.120.530">
    <property type="entry name" value="GntR ligand-binding domain-like"/>
    <property type="match status" value="1"/>
</dbReference>
<dbReference type="GO" id="GO:0003700">
    <property type="term" value="F:DNA-binding transcription factor activity"/>
    <property type="evidence" value="ECO:0007669"/>
    <property type="project" value="InterPro"/>
</dbReference>
<dbReference type="InterPro" id="IPR011711">
    <property type="entry name" value="GntR_C"/>
</dbReference>
<dbReference type="SUPFAM" id="SSF46785">
    <property type="entry name" value="Winged helix' DNA-binding domain"/>
    <property type="match status" value="1"/>
</dbReference>
<dbReference type="Pfam" id="PF00392">
    <property type="entry name" value="GntR"/>
    <property type="match status" value="1"/>
</dbReference>
<gene>
    <name evidence="5" type="ORF">GCM10011492_21170</name>
</gene>
<dbReference type="InterPro" id="IPR036390">
    <property type="entry name" value="WH_DNA-bd_sf"/>
</dbReference>
<evidence type="ECO:0000256" key="2">
    <source>
        <dbReference type="ARBA" id="ARBA00023125"/>
    </source>
</evidence>
<reference evidence="5" key="2">
    <citation type="submission" date="2020-09" db="EMBL/GenBank/DDBJ databases">
        <authorList>
            <person name="Sun Q."/>
            <person name="Zhou Y."/>
        </authorList>
    </citation>
    <scope>NUCLEOTIDE SEQUENCE</scope>
    <source>
        <strain evidence="5">CGMCC 1.15085</strain>
    </source>
</reference>
<keyword evidence="6" id="KW-1185">Reference proteome</keyword>
<dbReference type="InterPro" id="IPR036388">
    <property type="entry name" value="WH-like_DNA-bd_sf"/>
</dbReference>
<dbReference type="PANTHER" id="PTHR43537:SF24">
    <property type="entry name" value="GLUCONATE OPERON TRANSCRIPTIONAL REPRESSOR"/>
    <property type="match status" value="1"/>
</dbReference>
<proteinExistence type="predicted"/>
<dbReference type="InterPro" id="IPR000524">
    <property type="entry name" value="Tscrpt_reg_HTH_GntR"/>
</dbReference>
<evidence type="ECO:0000256" key="3">
    <source>
        <dbReference type="ARBA" id="ARBA00023163"/>
    </source>
</evidence>
<organism evidence="5 6">
    <name type="scientific">Flexivirga endophytica</name>
    <dbReference type="NCBI Taxonomy" id="1849103"/>
    <lineage>
        <taxon>Bacteria</taxon>
        <taxon>Bacillati</taxon>
        <taxon>Actinomycetota</taxon>
        <taxon>Actinomycetes</taxon>
        <taxon>Micrococcales</taxon>
        <taxon>Dermacoccaceae</taxon>
        <taxon>Flexivirga</taxon>
    </lineage>
</organism>
<name>A0A916T3K3_9MICO</name>
<dbReference type="Pfam" id="PF07729">
    <property type="entry name" value="FCD"/>
    <property type="match status" value="1"/>
</dbReference>
<dbReference type="Proteomes" id="UP000636793">
    <property type="component" value="Unassembled WGS sequence"/>
</dbReference>
<comment type="caution">
    <text evidence="5">The sequence shown here is derived from an EMBL/GenBank/DDBJ whole genome shotgun (WGS) entry which is preliminary data.</text>
</comment>
<sequence>MLLMTLAERAATQIRTWLYDGTIGRDGFHSVPEMAERLGMSRSPVREGLLRLAEAGLVEFVPQRGFRRVRPTGQDIAEIFALRLALEPQAAARAARQGRDRDAVVQQLHRQLTRMREAATSGDEVAFGTADELLHAVILECSGSSRLVALIAELRDTTRLIGANTAGRSRSHLEVLEEHEPFVDAIADADPARAAISMRRHLIDTGRLLVAQAYDDGDTEAWRAWSDLVDEDE</sequence>
<reference evidence="5" key="1">
    <citation type="journal article" date="2014" name="Int. J. Syst. Evol. Microbiol.">
        <title>Complete genome sequence of Corynebacterium casei LMG S-19264T (=DSM 44701T), isolated from a smear-ripened cheese.</title>
        <authorList>
            <consortium name="US DOE Joint Genome Institute (JGI-PGF)"/>
            <person name="Walter F."/>
            <person name="Albersmeier A."/>
            <person name="Kalinowski J."/>
            <person name="Ruckert C."/>
        </authorList>
    </citation>
    <scope>NUCLEOTIDE SEQUENCE</scope>
    <source>
        <strain evidence="5">CGMCC 1.15085</strain>
    </source>
</reference>
<keyword evidence="2" id="KW-0238">DNA-binding</keyword>
<dbReference type="EMBL" id="BMHI01000003">
    <property type="protein sequence ID" value="GGB30485.1"/>
    <property type="molecule type" value="Genomic_DNA"/>
</dbReference>
<keyword evidence="1" id="KW-0805">Transcription regulation</keyword>
<dbReference type="InterPro" id="IPR008920">
    <property type="entry name" value="TF_FadR/GntR_C"/>
</dbReference>
<accession>A0A916T3K3</accession>
<evidence type="ECO:0000313" key="5">
    <source>
        <dbReference type="EMBL" id="GGB30485.1"/>
    </source>
</evidence>
<dbReference type="GO" id="GO:0003677">
    <property type="term" value="F:DNA binding"/>
    <property type="evidence" value="ECO:0007669"/>
    <property type="project" value="UniProtKB-KW"/>
</dbReference>
<dbReference type="SMART" id="SM00895">
    <property type="entry name" value="FCD"/>
    <property type="match status" value="1"/>
</dbReference>
<dbReference type="SUPFAM" id="SSF48008">
    <property type="entry name" value="GntR ligand-binding domain-like"/>
    <property type="match status" value="1"/>
</dbReference>
<dbReference type="Gene3D" id="1.10.10.10">
    <property type="entry name" value="Winged helix-like DNA-binding domain superfamily/Winged helix DNA-binding domain"/>
    <property type="match status" value="1"/>
</dbReference>
<dbReference type="SMART" id="SM00345">
    <property type="entry name" value="HTH_GNTR"/>
    <property type="match status" value="1"/>
</dbReference>
<dbReference type="PANTHER" id="PTHR43537">
    <property type="entry name" value="TRANSCRIPTIONAL REGULATOR, GNTR FAMILY"/>
    <property type="match status" value="1"/>
</dbReference>
<evidence type="ECO:0000256" key="1">
    <source>
        <dbReference type="ARBA" id="ARBA00023015"/>
    </source>
</evidence>
<dbReference type="PROSITE" id="PS50949">
    <property type="entry name" value="HTH_GNTR"/>
    <property type="match status" value="1"/>
</dbReference>
<protein>
    <submittedName>
        <fullName evidence="5">Transcriptional regulator</fullName>
    </submittedName>
</protein>